<gene>
    <name evidence="1" type="ORF">JCM19237_4309</name>
</gene>
<comment type="caution">
    <text evidence="1">The sequence shown here is derived from an EMBL/GenBank/DDBJ whole genome shotgun (WGS) entry which is preliminary data.</text>
</comment>
<dbReference type="EMBL" id="BBMN01000005">
    <property type="protein sequence ID" value="GAL04943.1"/>
    <property type="molecule type" value="Genomic_DNA"/>
</dbReference>
<reference evidence="1 2" key="1">
    <citation type="journal article" date="2014" name="Genome Announc.">
        <title>Draft Genome Sequences of Two Vibrionaceae Species, Vibrio ponticus C121 and Photobacterium aphoticum C119, Isolated as Coral Reef Microbiota.</title>
        <authorList>
            <person name="Al-saari N."/>
            <person name="Meirelles P.M."/>
            <person name="Mino S."/>
            <person name="Suda W."/>
            <person name="Oshima K."/>
            <person name="Hattori M."/>
            <person name="Ohkuma M."/>
            <person name="Thompson F.L."/>
            <person name="Gomez-Gil B."/>
            <person name="Sawabe T."/>
            <person name="Sawabe T."/>
        </authorList>
    </citation>
    <scope>NUCLEOTIDE SEQUENCE [LARGE SCALE GENOMIC DNA]</scope>
    <source>
        <strain evidence="1 2">JCM 19237</strain>
    </source>
</reference>
<protein>
    <submittedName>
        <fullName evidence="1">Uncharacterized protein</fullName>
    </submittedName>
</protein>
<sequence length="42" mass="4615">MGEPVTNFACSGALADWEEDEGTQFPFVPCKKDNDYGGKCEK</sequence>
<evidence type="ECO:0000313" key="2">
    <source>
        <dbReference type="Proteomes" id="UP000029227"/>
    </source>
</evidence>
<organism evidence="1 2">
    <name type="scientific">Photobacterium aphoticum</name>
    <dbReference type="NCBI Taxonomy" id="754436"/>
    <lineage>
        <taxon>Bacteria</taxon>
        <taxon>Pseudomonadati</taxon>
        <taxon>Pseudomonadota</taxon>
        <taxon>Gammaproteobacteria</taxon>
        <taxon>Vibrionales</taxon>
        <taxon>Vibrionaceae</taxon>
        <taxon>Photobacterium</taxon>
    </lineage>
</organism>
<accession>A0A090QRR4</accession>
<proteinExistence type="predicted"/>
<dbReference type="STRING" id="754436.JCM19237_4309"/>
<dbReference type="Proteomes" id="UP000029227">
    <property type="component" value="Unassembled WGS sequence"/>
</dbReference>
<name>A0A090QRR4_9GAMM</name>
<dbReference type="AlphaFoldDB" id="A0A090QRR4"/>
<evidence type="ECO:0000313" key="1">
    <source>
        <dbReference type="EMBL" id="GAL04943.1"/>
    </source>
</evidence>